<dbReference type="InterPro" id="IPR052155">
    <property type="entry name" value="Biofilm_reg_signaling"/>
</dbReference>
<dbReference type="SUPFAM" id="SSF55785">
    <property type="entry name" value="PYP-like sensor domain (PAS domain)"/>
    <property type="match status" value="2"/>
</dbReference>
<dbReference type="PANTHER" id="PTHR44757:SF2">
    <property type="entry name" value="BIOFILM ARCHITECTURE MAINTENANCE PROTEIN MBAA"/>
    <property type="match status" value="1"/>
</dbReference>
<dbReference type="NCBIfam" id="TIGR00229">
    <property type="entry name" value="sensory_box"/>
    <property type="match status" value="2"/>
</dbReference>
<dbReference type="EMBL" id="JACHKZ010000013">
    <property type="protein sequence ID" value="MBB6578325.1"/>
    <property type="molecule type" value="Genomic_DNA"/>
</dbReference>
<dbReference type="PROSITE" id="PS50887">
    <property type="entry name" value="GGDEF"/>
    <property type="match status" value="1"/>
</dbReference>
<name>A0ABR6RGP0_9BURK</name>
<accession>A0ABR6RGP0</accession>
<comment type="caution">
    <text evidence="4">The sequence shown here is derived from an EMBL/GenBank/DDBJ whole genome shotgun (WGS) entry which is preliminary data.</text>
</comment>
<evidence type="ECO:0000259" key="2">
    <source>
        <dbReference type="PROSITE" id="PS50113"/>
    </source>
</evidence>
<feature type="domain" description="PAS" evidence="1">
    <location>
        <begin position="155"/>
        <end position="230"/>
    </location>
</feature>
<dbReference type="InterPro" id="IPR013655">
    <property type="entry name" value="PAS_fold_3"/>
</dbReference>
<feature type="domain" description="GGDEF" evidence="3">
    <location>
        <begin position="453"/>
        <end position="587"/>
    </location>
</feature>
<dbReference type="SUPFAM" id="SSF55073">
    <property type="entry name" value="Nucleotide cyclase"/>
    <property type="match status" value="1"/>
</dbReference>
<dbReference type="PROSITE" id="PS50112">
    <property type="entry name" value="PAS"/>
    <property type="match status" value="1"/>
</dbReference>
<dbReference type="NCBIfam" id="TIGR00254">
    <property type="entry name" value="GGDEF"/>
    <property type="match status" value="1"/>
</dbReference>
<proteinExistence type="predicted"/>
<dbReference type="SMART" id="SM00091">
    <property type="entry name" value="PAS"/>
    <property type="match status" value="2"/>
</dbReference>
<keyword evidence="5" id="KW-1185">Reference proteome</keyword>
<evidence type="ECO:0000259" key="1">
    <source>
        <dbReference type="PROSITE" id="PS50112"/>
    </source>
</evidence>
<dbReference type="InterPro" id="IPR029787">
    <property type="entry name" value="Nucleotide_cyclase"/>
</dbReference>
<dbReference type="CDD" id="cd01949">
    <property type="entry name" value="GGDEF"/>
    <property type="match status" value="1"/>
</dbReference>
<dbReference type="Pfam" id="PF08448">
    <property type="entry name" value="PAS_4"/>
    <property type="match status" value="1"/>
</dbReference>
<dbReference type="Pfam" id="PF08447">
    <property type="entry name" value="PAS_3"/>
    <property type="match status" value="2"/>
</dbReference>
<dbReference type="InterPro" id="IPR035965">
    <property type="entry name" value="PAS-like_dom_sf"/>
</dbReference>
<sequence>MSDWLRSQANLDWRSAGLPDFDQWDRALVSIATMMMYAQAPMALMLGSAGVLLANESAQHLFTRSAGSCNAQSVLDVMPQHVALFSSALNRAMQGESSSLREHPFHVQVEGELHRQWLHLDFTPVVGADGRPLAALCIPCDVTGLVQRVHHLADSEQRLRYALEGSGLVGTWTVDLATQISKADANVARMYGLPEDDCQKGIAVSRFHASIHPEDRERVATAILQSVQTRKAYRCLYRVAGPAGQIRWVVSSGNPGREEDGEVTQFLGVVVEVTEQMETASALAASRFHFETLTEALPQIVWSCNETGQHDYFSRRWSEFTGINPQDADEHTWKALVFPEHWNRVWTTWQNALHTGGAYDIDYRFRHFSGEYRWLRVMALPIRDEDGKIVRWFGTSTDIHEAYKATEERERLAQELERIAAEDQLTGVLTRRAFFAQSDKVIQAAQAAPGSRSHLSLLMLDIDHFKAVNDTYGHAVGDMVLAASAGQIQAAVRIPDLVGRLGGEEFAVLLPGCSRNEAIKVAERIRSFVQAHRIELDGGGSISATVSIGVATTVRKTGAIHHLLTCADKALYAAKAEGRNRVCIFEGDRKHAVVRR</sequence>
<evidence type="ECO:0000313" key="5">
    <source>
        <dbReference type="Proteomes" id="UP000562492"/>
    </source>
</evidence>
<evidence type="ECO:0000313" key="4">
    <source>
        <dbReference type="EMBL" id="MBB6578325.1"/>
    </source>
</evidence>
<dbReference type="Proteomes" id="UP000562492">
    <property type="component" value="Unassembled WGS sequence"/>
</dbReference>
<dbReference type="InterPro" id="IPR000700">
    <property type="entry name" value="PAS-assoc_C"/>
</dbReference>
<dbReference type="PROSITE" id="PS50113">
    <property type="entry name" value="PAC"/>
    <property type="match status" value="2"/>
</dbReference>
<dbReference type="Pfam" id="PF00990">
    <property type="entry name" value="GGDEF"/>
    <property type="match status" value="1"/>
</dbReference>
<dbReference type="InterPro" id="IPR001610">
    <property type="entry name" value="PAC"/>
</dbReference>
<dbReference type="Gene3D" id="2.10.70.100">
    <property type="match status" value="1"/>
</dbReference>
<dbReference type="PANTHER" id="PTHR44757">
    <property type="entry name" value="DIGUANYLATE CYCLASE DGCP"/>
    <property type="match status" value="1"/>
</dbReference>
<feature type="domain" description="PAC" evidence="2">
    <location>
        <begin position="233"/>
        <end position="285"/>
    </location>
</feature>
<gene>
    <name evidence="4" type="ORF">HNP33_002406</name>
</gene>
<dbReference type="InterPro" id="IPR000160">
    <property type="entry name" value="GGDEF_dom"/>
</dbReference>
<dbReference type="Gene3D" id="3.30.70.270">
    <property type="match status" value="1"/>
</dbReference>
<dbReference type="SMART" id="SM00267">
    <property type="entry name" value="GGDEF"/>
    <property type="match status" value="1"/>
</dbReference>
<protein>
    <submittedName>
        <fullName evidence="4">Diguanylate cyclase (GGDEF)-like protein/PAS domain S-box-containing protein</fullName>
    </submittedName>
</protein>
<dbReference type="RefSeq" id="WP_184708546.1">
    <property type="nucleotide sequence ID" value="NZ_JACHKZ010000013.1"/>
</dbReference>
<dbReference type="CDD" id="cd00130">
    <property type="entry name" value="PAS"/>
    <property type="match status" value="2"/>
</dbReference>
<feature type="domain" description="PAC" evidence="2">
    <location>
        <begin position="359"/>
        <end position="411"/>
    </location>
</feature>
<dbReference type="InterPro" id="IPR043128">
    <property type="entry name" value="Rev_trsase/Diguanyl_cyclase"/>
</dbReference>
<dbReference type="Gene3D" id="3.30.450.20">
    <property type="entry name" value="PAS domain"/>
    <property type="match status" value="3"/>
</dbReference>
<reference evidence="4 5" key="1">
    <citation type="submission" date="2020-08" db="EMBL/GenBank/DDBJ databases">
        <title>Functional genomics of gut bacteria from endangered species of beetles.</title>
        <authorList>
            <person name="Carlos-Shanley C."/>
        </authorList>
    </citation>
    <scope>NUCLEOTIDE SEQUENCE [LARGE SCALE GENOMIC DNA]</scope>
    <source>
        <strain evidence="4 5">S00124</strain>
    </source>
</reference>
<dbReference type="SMART" id="SM00086">
    <property type="entry name" value="PAC"/>
    <property type="match status" value="2"/>
</dbReference>
<evidence type="ECO:0000259" key="3">
    <source>
        <dbReference type="PROSITE" id="PS50887"/>
    </source>
</evidence>
<dbReference type="InterPro" id="IPR013656">
    <property type="entry name" value="PAS_4"/>
</dbReference>
<dbReference type="InterPro" id="IPR000014">
    <property type="entry name" value="PAS"/>
</dbReference>
<organism evidence="4 5">
    <name type="scientific">Comamonas odontotermitis</name>
    <dbReference type="NCBI Taxonomy" id="379895"/>
    <lineage>
        <taxon>Bacteria</taxon>
        <taxon>Pseudomonadati</taxon>
        <taxon>Pseudomonadota</taxon>
        <taxon>Betaproteobacteria</taxon>
        <taxon>Burkholderiales</taxon>
        <taxon>Comamonadaceae</taxon>
        <taxon>Comamonas</taxon>
    </lineage>
</organism>